<name>A0A7Y9EQ30_9ACTN</name>
<protein>
    <recommendedName>
        <fullName evidence="4">SAVED domain-containing protein</fullName>
    </recommendedName>
</protein>
<dbReference type="NCBIfam" id="NF033611">
    <property type="entry name" value="SAVED"/>
    <property type="match status" value="1"/>
</dbReference>
<keyword evidence="1" id="KW-0812">Transmembrane</keyword>
<dbReference type="Proteomes" id="UP000529783">
    <property type="component" value="Unassembled WGS sequence"/>
</dbReference>
<dbReference type="RefSeq" id="WP_179848171.1">
    <property type="nucleotide sequence ID" value="NZ_JACCBA010000001.1"/>
</dbReference>
<dbReference type="AlphaFoldDB" id="A0A7Y9EQ30"/>
<gene>
    <name evidence="2" type="ORF">BJY14_007856</name>
</gene>
<dbReference type="InterPro" id="IPR040836">
    <property type="entry name" value="SAVED"/>
</dbReference>
<accession>A0A7Y9EQ30</accession>
<keyword evidence="1" id="KW-1133">Transmembrane helix</keyword>
<feature type="transmembrane region" description="Helical" evidence="1">
    <location>
        <begin position="71"/>
        <end position="90"/>
    </location>
</feature>
<proteinExistence type="predicted"/>
<comment type="caution">
    <text evidence="2">The sequence shown here is derived from an EMBL/GenBank/DDBJ whole genome shotgun (WGS) entry which is preliminary data.</text>
</comment>
<dbReference type="EMBL" id="JACCBA010000001">
    <property type="protein sequence ID" value="NYD51873.1"/>
    <property type="molecule type" value="Genomic_DNA"/>
</dbReference>
<evidence type="ECO:0000256" key="1">
    <source>
        <dbReference type="SAM" id="Phobius"/>
    </source>
</evidence>
<evidence type="ECO:0008006" key="4">
    <source>
        <dbReference type="Google" id="ProtNLM"/>
    </source>
</evidence>
<evidence type="ECO:0000313" key="3">
    <source>
        <dbReference type="Proteomes" id="UP000529783"/>
    </source>
</evidence>
<keyword evidence="3" id="KW-1185">Reference proteome</keyword>
<sequence length="363" mass="38331">MPPNESRLEMVENATSVPTMTVAGGVAHPPSAGRRILTDGALWSGLGGAIAGGFGVEAAKTLVTDESGGRWWFVLGLGTGVALALIGAWLRYRAEAKASIGVVVTAVEPGRGVAHAEQFDRTAVEHSRADRKMTVRTTLALPAAPPWPVTGVDALAEETVAATTMVEAMTGSVPRIDLFPTMPLAVGFRYGAKLGQSLPREVVLYSPHRTSASATHFPAVTLREERSSGTLLVAESIEVIESGDPSRTALAVDVQAQGGDFVEPVRAACREYGMGNLLLLRRSAPGQLTEDSATFTAIVEQACRAWRDAPLSATARTGRRAVFLNGPVVIAVALGARLANVQPDRWTAYTFNRETSGYDPFPA</sequence>
<organism evidence="2 3">
    <name type="scientific">Actinomadura luteofluorescens</name>
    <dbReference type="NCBI Taxonomy" id="46163"/>
    <lineage>
        <taxon>Bacteria</taxon>
        <taxon>Bacillati</taxon>
        <taxon>Actinomycetota</taxon>
        <taxon>Actinomycetes</taxon>
        <taxon>Streptosporangiales</taxon>
        <taxon>Thermomonosporaceae</taxon>
        <taxon>Actinomadura</taxon>
    </lineage>
</organism>
<keyword evidence="1" id="KW-0472">Membrane</keyword>
<reference evidence="2 3" key="1">
    <citation type="submission" date="2020-07" db="EMBL/GenBank/DDBJ databases">
        <title>Sequencing the genomes of 1000 actinobacteria strains.</title>
        <authorList>
            <person name="Klenk H.-P."/>
        </authorList>
    </citation>
    <scope>NUCLEOTIDE SEQUENCE [LARGE SCALE GENOMIC DNA]</scope>
    <source>
        <strain evidence="2 3">DSM 40398</strain>
    </source>
</reference>
<evidence type="ECO:0000313" key="2">
    <source>
        <dbReference type="EMBL" id="NYD51873.1"/>
    </source>
</evidence>